<dbReference type="SUPFAM" id="SSF56042">
    <property type="entry name" value="PurM C-terminal domain-like"/>
    <property type="match status" value="1"/>
</dbReference>
<dbReference type="Pfam" id="PF02769">
    <property type="entry name" value="AIRS_C"/>
    <property type="match status" value="1"/>
</dbReference>
<comment type="caution">
    <text evidence="2">The sequence shown here is derived from an EMBL/GenBank/DDBJ whole genome shotgun (WGS) entry which is preliminary data.</text>
</comment>
<gene>
    <name evidence="2" type="ORF">S03H2_13226</name>
</gene>
<evidence type="ECO:0000259" key="1">
    <source>
        <dbReference type="Pfam" id="PF02769"/>
    </source>
</evidence>
<dbReference type="InterPro" id="IPR010074">
    <property type="entry name" value="PRibForGlyAmidine_synth_PurL"/>
</dbReference>
<organism evidence="2">
    <name type="scientific">marine sediment metagenome</name>
    <dbReference type="NCBI Taxonomy" id="412755"/>
    <lineage>
        <taxon>unclassified sequences</taxon>
        <taxon>metagenomes</taxon>
        <taxon>ecological metagenomes</taxon>
    </lineage>
</organism>
<proteinExistence type="predicted"/>
<feature type="non-terminal residue" evidence="2">
    <location>
        <position position="1"/>
    </location>
</feature>
<evidence type="ECO:0000313" key="2">
    <source>
        <dbReference type="EMBL" id="GAH35881.1"/>
    </source>
</evidence>
<feature type="domain" description="PurM-like C-terminal" evidence="1">
    <location>
        <begin position="8"/>
        <end position="109"/>
    </location>
</feature>
<dbReference type="InterPro" id="IPR036676">
    <property type="entry name" value="PurM-like_C_sf"/>
</dbReference>
<reference evidence="2" key="1">
    <citation type="journal article" date="2014" name="Front. Microbiol.">
        <title>High frequency of phylogenetically diverse reductive dehalogenase-homologous genes in deep subseafloor sedimentary metagenomes.</title>
        <authorList>
            <person name="Kawai M."/>
            <person name="Futagami T."/>
            <person name="Toyoda A."/>
            <person name="Takaki Y."/>
            <person name="Nishi S."/>
            <person name="Hori S."/>
            <person name="Arai W."/>
            <person name="Tsubouchi T."/>
            <person name="Morono Y."/>
            <person name="Uchiyama I."/>
            <person name="Ito T."/>
            <person name="Fujiyama A."/>
            <person name="Inagaki F."/>
            <person name="Takami H."/>
        </authorList>
    </citation>
    <scope>NUCLEOTIDE SEQUENCE</scope>
    <source>
        <strain evidence="2">Expedition CK06-06</strain>
    </source>
</reference>
<dbReference type="Gene3D" id="3.90.650.10">
    <property type="entry name" value="PurM-like C-terminal domain"/>
    <property type="match status" value="1"/>
</dbReference>
<dbReference type="PANTHER" id="PTHR43555">
    <property type="entry name" value="PHOSPHORIBOSYLFORMYLGLYCINAMIDINE SYNTHASE SUBUNIT PURL"/>
    <property type="match status" value="1"/>
</dbReference>
<dbReference type="EMBL" id="BARU01006714">
    <property type="protein sequence ID" value="GAH35881.1"/>
    <property type="molecule type" value="Genomic_DNA"/>
</dbReference>
<dbReference type="PANTHER" id="PTHR43555:SF1">
    <property type="entry name" value="PHOSPHORIBOSYLFORMYLGLYCINAMIDINE SYNTHASE SUBUNIT PURL"/>
    <property type="match status" value="1"/>
</dbReference>
<name>X1ER64_9ZZZZ</name>
<dbReference type="GO" id="GO:0004642">
    <property type="term" value="F:phosphoribosylformylglycinamidine synthase activity"/>
    <property type="evidence" value="ECO:0007669"/>
    <property type="project" value="InterPro"/>
</dbReference>
<dbReference type="AlphaFoldDB" id="X1ER64"/>
<accession>X1ER64</accession>
<dbReference type="InterPro" id="IPR010918">
    <property type="entry name" value="PurM-like_C_dom"/>
</dbReference>
<sequence>AELGYRVLTKVAQLTREGLVRSAHDLSEGGLAVALAEMAFAGGRGAQIDLRMVPKRGVIEADEVLLFSESNSRLILEVMPSNVQHTEEILRGVPFARIGQVTQGLRMVVTGRNGRRVIDEDIFELKEAWQKPLRW</sequence>
<dbReference type="GO" id="GO:0006189">
    <property type="term" value="P:'de novo' IMP biosynthetic process"/>
    <property type="evidence" value="ECO:0007669"/>
    <property type="project" value="InterPro"/>
</dbReference>
<protein>
    <recommendedName>
        <fullName evidence="1">PurM-like C-terminal domain-containing protein</fullName>
    </recommendedName>
</protein>